<dbReference type="GO" id="GO:0015940">
    <property type="term" value="P:pantothenate biosynthetic process"/>
    <property type="evidence" value="ECO:0007669"/>
    <property type="project" value="UniProtKB-UniRule"/>
</dbReference>
<dbReference type="Pfam" id="PF02569">
    <property type="entry name" value="Pantoate_ligase"/>
    <property type="match status" value="1"/>
</dbReference>
<dbReference type="InterPro" id="IPR042176">
    <property type="entry name" value="Pantoate_ligase_C"/>
</dbReference>
<organism evidence="9 10">
    <name type="scientific">Candidatus Viadribacter manganicus</name>
    <dbReference type="NCBI Taxonomy" id="1759059"/>
    <lineage>
        <taxon>Bacteria</taxon>
        <taxon>Pseudomonadati</taxon>
        <taxon>Pseudomonadota</taxon>
        <taxon>Alphaproteobacteria</taxon>
        <taxon>Hyphomonadales</taxon>
        <taxon>Hyphomonadaceae</taxon>
        <taxon>Candidatus Viadribacter</taxon>
    </lineage>
</organism>
<reference evidence="9 10" key="1">
    <citation type="submission" date="2015-11" db="EMBL/GenBank/DDBJ databases">
        <title>Whole-Genome Sequence of Candidatus Oderbacter manganicum from the National Park Lower Oder Valley, Germany.</title>
        <authorList>
            <person name="Braun B."/>
            <person name="Liere K."/>
            <person name="Szewzyk U."/>
        </authorList>
    </citation>
    <scope>NUCLEOTIDE SEQUENCE [LARGE SCALE GENOMIC DNA]</scope>
    <source>
        <strain evidence="9 10">OTSz_A_272</strain>
    </source>
</reference>
<feature type="binding site" evidence="8">
    <location>
        <position position="65"/>
    </location>
    <ligand>
        <name>beta-alanine</name>
        <dbReference type="ChEBI" id="CHEBI:57966"/>
    </ligand>
</feature>
<feature type="binding site" evidence="8">
    <location>
        <position position="180"/>
    </location>
    <ligand>
        <name>ATP</name>
        <dbReference type="ChEBI" id="CHEBI:30616"/>
    </ligand>
</feature>
<comment type="similarity">
    <text evidence="2 8">Belongs to the pantothenate synthetase family.</text>
</comment>
<dbReference type="EMBL" id="CP013244">
    <property type="protein sequence ID" value="ANP47467.1"/>
    <property type="molecule type" value="Genomic_DNA"/>
</dbReference>
<comment type="subcellular location">
    <subcellularLocation>
        <location evidence="8">Cytoplasm</location>
    </subcellularLocation>
</comment>
<dbReference type="PANTHER" id="PTHR21299">
    <property type="entry name" value="CYTIDYLATE KINASE/PANTOATE-BETA-ALANINE LIGASE"/>
    <property type="match status" value="1"/>
</dbReference>
<keyword evidence="4 8" id="KW-0566">Pantothenate biosynthesis</keyword>
<dbReference type="GO" id="GO:0005829">
    <property type="term" value="C:cytosol"/>
    <property type="evidence" value="ECO:0007669"/>
    <property type="project" value="TreeGrafter"/>
</dbReference>
<dbReference type="InterPro" id="IPR014729">
    <property type="entry name" value="Rossmann-like_a/b/a_fold"/>
</dbReference>
<feature type="binding site" evidence="8">
    <location>
        <begin position="151"/>
        <end position="154"/>
    </location>
    <ligand>
        <name>ATP</name>
        <dbReference type="ChEBI" id="CHEBI:30616"/>
    </ligand>
</feature>
<dbReference type="Proteomes" id="UP000092498">
    <property type="component" value="Chromosome"/>
</dbReference>
<dbReference type="Gene3D" id="3.30.1300.10">
    <property type="entry name" value="Pantoate-beta-alanine ligase, C-terminal domain"/>
    <property type="match status" value="1"/>
</dbReference>
<dbReference type="OrthoDB" id="9773087at2"/>
<evidence type="ECO:0000313" key="9">
    <source>
        <dbReference type="EMBL" id="ANP47467.1"/>
    </source>
</evidence>
<comment type="pathway">
    <text evidence="1 8">Cofactor biosynthesis; (R)-pantothenate biosynthesis; (R)-pantothenate from (R)-pantoate and beta-alanine: step 1/1.</text>
</comment>
<dbReference type="Gene3D" id="3.40.50.620">
    <property type="entry name" value="HUPs"/>
    <property type="match status" value="1"/>
</dbReference>
<dbReference type="GO" id="GO:0005524">
    <property type="term" value="F:ATP binding"/>
    <property type="evidence" value="ECO:0007669"/>
    <property type="project" value="UniProtKB-KW"/>
</dbReference>
<dbReference type="STRING" id="1759059.ATE48_16905"/>
<name>A0A1B1ALN4_9PROT</name>
<evidence type="ECO:0000256" key="3">
    <source>
        <dbReference type="ARBA" id="ARBA00022598"/>
    </source>
</evidence>
<feature type="binding site" evidence="8">
    <location>
        <position position="65"/>
    </location>
    <ligand>
        <name>(R)-pantoate</name>
        <dbReference type="ChEBI" id="CHEBI:15980"/>
    </ligand>
</feature>
<feature type="binding site" evidence="8">
    <location>
        <position position="157"/>
    </location>
    <ligand>
        <name>(R)-pantoate</name>
        <dbReference type="ChEBI" id="CHEBI:15980"/>
    </ligand>
</feature>
<comment type="miscellaneous">
    <text evidence="8">The reaction proceeds by a bi uni uni bi ping pong mechanism.</text>
</comment>
<comment type="function">
    <text evidence="8">Catalyzes the condensation of pantoate with beta-alanine in an ATP-dependent reaction via a pantoyl-adenylate intermediate.</text>
</comment>
<evidence type="ECO:0000256" key="5">
    <source>
        <dbReference type="ARBA" id="ARBA00022741"/>
    </source>
</evidence>
<dbReference type="UniPathway" id="UPA00028">
    <property type="reaction ID" value="UER00005"/>
</dbReference>
<dbReference type="InterPro" id="IPR003721">
    <property type="entry name" value="Pantoate_ligase"/>
</dbReference>
<dbReference type="InterPro" id="IPR004821">
    <property type="entry name" value="Cyt_trans-like"/>
</dbReference>
<dbReference type="KEGG" id="cbot:ATE48_16905"/>
<feature type="binding site" evidence="8">
    <location>
        <begin position="34"/>
        <end position="41"/>
    </location>
    <ligand>
        <name>ATP</name>
        <dbReference type="ChEBI" id="CHEBI:30616"/>
    </ligand>
</feature>
<comment type="subunit">
    <text evidence="8">Homodimer.</text>
</comment>
<dbReference type="GO" id="GO:0004592">
    <property type="term" value="F:pantoate-beta-alanine ligase activity"/>
    <property type="evidence" value="ECO:0007669"/>
    <property type="project" value="UniProtKB-UniRule"/>
</dbReference>
<dbReference type="FunCoup" id="A0A1B1ALN4">
    <property type="interactions" value="550"/>
</dbReference>
<evidence type="ECO:0000256" key="6">
    <source>
        <dbReference type="ARBA" id="ARBA00022840"/>
    </source>
</evidence>
<accession>A0A1B1ALN4</accession>
<evidence type="ECO:0000256" key="4">
    <source>
        <dbReference type="ARBA" id="ARBA00022655"/>
    </source>
</evidence>
<proteinExistence type="inferred from homology"/>
<protein>
    <recommendedName>
        <fullName evidence="8">Pantothenate synthetase</fullName>
        <shortName evidence="8">PS</shortName>
        <ecNumber evidence="8">6.3.2.1</ecNumber>
    </recommendedName>
    <alternativeName>
        <fullName evidence="8">Pantoate--beta-alanine ligase</fullName>
    </alternativeName>
    <alternativeName>
        <fullName evidence="8">Pantoate-activating enzyme</fullName>
    </alternativeName>
</protein>
<comment type="catalytic activity">
    <reaction evidence="7 8">
        <text>(R)-pantoate + beta-alanine + ATP = (R)-pantothenate + AMP + diphosphate + H(+)</text>
        <dbReference type="Rhea" id="RHEA:10912"/>
        <dbReference type="ChEBI" id="CHEBI:15378"/>
        <dbReference type="ChEBI" id="CHEBI:15980"/>
        <dbReference type="ChEBI" id="CHEBI:29032"/>
        <dbReference type="ChEBI" id="CHEBI:30616"/>
        <dbReference type="ChEBI" id="CHEBI:33019"/>
        <dbReference type="ChEBI" id="CHEBI:57966"/>
        <dbReference type="ChEBI" id="CHEBI:456215"/>
        <dbReference type="EC" id="6.3.2.1"/>
    </reaction>
</comment>
<evidence type="ECO:0000256" key="1">
    <source>
        <dbReference type="ARBA" id="ARBA00004990"/>
    </source>
</evidence>
<dbReference type="InParanoid" id="A0A1B1ALN4"/>
<dbReference type="NCBIfam" id="TIGR00018">
    <property type="entry name" value="panC"/>
    <property type="match status" value="1"/>
</dbReference>
<keyword evidence="8" id="KW-0963">Cytoplasm</keyword>
<evidence type="ECO:0000256" key="7">
    <source>
        <dbReference type="ARBA" id="ARBA00048258"/>
    </source>
</evidence>
<evidence type="ECO:0000313" key="10">
    <source>
        <dbReference type="Proteomes" id="UP000092498"/>
    </source>
</evidence>
<feature type="binding site" evidence="8">
    <location>
        <begin position="188"/>
        <end position="191"/>
    </location>
    <ligand>
        <name>ATP</name>
        <dbReference type="ChEBI" id="CHEBI:30616"/>
    </ligand>
</feature>
<keyword evidence="3 8" id="KW-0436">Ligase</keyword>
<sequence>MNAPLPVVRDVPSLRNEIAAWRKAGLRVGLVPTMGALHEGHLSLVRTAKEKADRVVTTLFVNPRQFAPHEDFERYPRDEAGDSAMLASAGCDLLYAPDRAVMYPEGFATNVIVTDVSTPLEGEFRPHFFGGVATVVSKLLLQSLPDAAFFGEKDYQQLQVIKRMTRDLDIPVAIEGCATVRESDGLAMSSRNAYLNADERKIAARLNLIMHDAIKAARAGAAIASAEAQASRHITAAGFTSVDYIAIRDAETLAPITDLSRPARILAAAWLGKTRLIDNMAV</sequence>
<evidence type="ECO:0000256" key="2">
    <source>
        <dbReference type="ARBA" id="ARBA00009256"/>
    </source>
</evidence>
<dbReference type="HAMAP" id="MF_00158">
    <property type="entry name" value="PanC"/>
    <property type="match status" value="1"/>
</dbReference>
<dbReference type="PANTHER" id="PTHR21299:SF1">
    <property type="entry name" value="PANTOATE--BETA-ALANINE LIGASE"/>
    <property type="match status" value="1"/>
</dbReference>
<dbReference type="SUPFAM" id="SSF52374">
    <property type="entry name" value="Nucleotidylyl transferase"/>
    <property type="match status" value="1"/>
</dbReference>
<keyword evidence="10" id="KW-1185">Reference proteome</keyword>
<keyword evidence="5 8" id="KW-0547">Nucleotide-binding</keyword>
<evidence type="ECO:0000256" key="8">
    <source>
        <dbReference type="HAMAP-Rule" id="MF_00158"/>
    </source>
</evidence>
<keyword evidence="6 8" id="KW-0067">ATP-binding</keyword>
<gene>
    <name evidence="8" type="primary">panC</name>
    <name evidence="9" type="ORF">ATE48_16905</name>
</gene>
<feature type="active site" description="Proton donor" evidence="8">
    <location>
        <position position="41"/>
    </location>
</feature>
<dbReference type="NCBIfam" id="TIGR00125">
    <property type="entry name" value="cyt_tran_rel"/>
    <property type="match status" value="1"/>
</dbReference>
<dbReference type="AlphaFoldDB" id="A0A1B1ALN4"/>
<dbReference type="CDD" id="cd00560">
    <property type="entry name" value="PanC"/>
    <property type="match status" value="1"/>
</dbReference>
<dbReference type="EC" id="6.3.2.1" evidence="8"/>
<dbReference type="RefSeq" id="WP_066773632.1">
    <property type="nucleotide sequence ID" value="NZ_CP013244.1"/>
</dbReference>